<dbReference type="AlphaFoldDB" id="A0AAQ3UJC5"/>
<gene>
    <name evidence="2" type="ORF">U9M48_037459</name>
</gene>
<dbReference type="Proteomes" id="UP001341281">
    <property type="component" value="Chromosome 08"/>
</dbReference>
<reference evidence="2 3" key="1">
    <citation type="submission" date="2024-02" db="EMBL/GenBank/DDBJ databases">
        <title>High-quality chromosome-scale genome assembly of Pensacola bahiagrass (Paspalum notatum Flugge var. saurae).</title>
        <authorList>
            <person name="Vega J.M."/>
            <person name="Podio M."/>
            <person name="Orjuela J."/>
            <person name="Siena L.A."/>
            <person name="Pessino S.C."/>
            <person name="Combes M.C."/>
            <person name="Mariac C."/>
            <person name="Albertini E."/>
            <person name="Pupilli F."/>
            <person name="Ortiz J.P.A."/>
            <person name="Leblanc O."/>
        </authorList>
    </citation>
    <scope>NUCLEOTIDE SEQUENCE [LARGE SCALE GENOMIC DNA]</scope>
    <source>
        <strain evidence="2">R1</strain>
        <tissue evidence="2">Leaf</tissue>
    </source>
</reference>
<name>A0AAQ3UJC5_PASNO</name>
<evidence type="ECO:0000313" key="3">
    <source>
        <dbReference type="Proteomes" id="UP001341281"/>
    </source>
</evidence>
<dbReference type="EMBL" id="CP144752">
    <property type="protein sequence ID" value="WVZ91267.1"/>
    <property type="molecule type" value="Genomic_DNA"/>
</dbReference>
<feature type="compositionally biased region" description="Basic residues" evidence="1">
    <location>
        <begin position="28"/>
        <end position="38"/>
    </location>
</feature>
<evidence type="ECO:0000256" key="1">
    <source>
        <dbReference type="SAM" id="MobiDB-lite"/>
    </source>
</evidence>
<feature type="compositionally biased region" description="Low complexity" evidence="1">
    <location>
        <begin position="55"/>
        <end position="66"/>
    </location>
</feature>
<sequence>MRPGQTRVAPTTQTQPPSLSPTAALKNLRPKPPSHRHPPAAGRPRPAPPRHDEPSSSSSARSLSSAPVEIHPTRRARLRSSPDKSVCSSKKI</sequence>
<feature type="region of interest" description="Disordered" evidence="1">
    <location>
        <begin position="1"/>
        <end position="92"/>
    </location>
</feature>
<feature type="compositionally biased region" description="Low complexity" evidence="1">
    <location>
        <begin position="10"/>
        <end position="22"/>
    </location>
</feature>
<organism evidence="2 3">
    <name type="scientific">Paspalum notatum var. saurae</name>
    <dbReference type="NCBI Taxonomy" id="547442"/>
    <lineage>
        <taxon>Eukaryota</taxon>
        <taxon>Viridiplantae</taxon>
        <taxon>Streptophyta</taxon>
        <taxon>Embryophyta</taxon>
        <taxon>Tracheophyta</taxon>
        <taxon>Spermatophyta</taxon>
        <taxon>Magnoliopsida</taxon>
        <taxon>Liliopsida</taxon>
        <taxon>Poales</taxon>
        <taxon>Poaceae</taxon>
        <taxon>PACMAD clade</taxon>
        <taxon>Panicoideae</taxon>
        <taxon>Andropogonodae</taxon>
        <taxon>Paspaleae</taxon>
        <taxon>Paspalinae</taxon>
        <taxon>Paspalum</taxon>
    </lineage>
</organism>
<proteinExistence type="predicted"/>
<protein>
    <submittedName>
        <fullName evidence="2">Uncharacterized protein</fullName>
    </submittedName>
</protein>
<keyword evidence="3" id="KW-1185">Reference proteome</keyword>
<evidence type="ECO:0000313" key="2">
    <source>
        <dbReference type="EMBL" id="WVZ91267.1"/>
    </source>
</evidence>
<accession>A0AAQ3UJC5</accession>